<name>A0ABD3N2X3_9STRA</name>
<comment type="catalytic activity">
    <reaction evidence="1 10">
        <text>(6R)-NADHX = (6S)-NADHX</text>
        <dbReference type="Rhea" id="RHEA:32215"/>
        <dbReference type="ChEBI" id="CHEBI:64074"/>
        <dbReference type="ChEBI" id="CHEBI:64075"/>
        <dbReference type="EC" id="5.1.99.6"/>
    </reaction>
</comment>
<proteinExistence type="inferred from homology"/>
<keyword evidence="6" id="KW-0521">NADP</keyword>
<keyword evidence="8 10" id="KW-0520">NAD</keyword>
<feature type="binding site" evidence="10">
    <location>
        <begin position="137"/>
        <end position="141"/>
    </location>
    <ligand>
        <name>(6S)-NADPHX</name>
        <dbReference type="ChEBI" id="CHEBI:64076"/>
    </ligand>
</feature>
<dbReference type="InterPro" id="IPR004443">
    <property type="entry name" value="YjeF_N_dom"/>
</dbReference>
<dbReference type="GO" id="GO:0046872">
    <property type="term" value="F:metal ion binding"/>
    <property type="evidence" value="ECO:0007669"/>
    <property type="project" value="UniProtKB-KW"/>
</dbReference>
<comment type="caution">
    <text evidence="10">Lacks conserved residue(s) required for the propagation of feature annotation.</text>
</comment>
<dbReference type="EMBL" id="JALLPJ020001311">
    <property type="protein sequence ID" value="KAL3770425.1"/>
    <property type="molecule type" value="Genomic_DNA"/>
</dbReference>
<dbReference type="GO" id="GO:0052856">
    <property type="term" value="F:NAD(P)HX epimerase activity"/>
    <property type="evidence" value="ECO:0007669"/>
    <property type="project" value="UniProtKB-UniRule"/>
</dbReference>
<dbReference type="Proteomes" id="UP001530400">
    <property type="component" value="Unassembled WGS sequence"/>
</dbReference>
<keyword evidence="7 10" id="KW-0630">Potassium</keyword>
<dbReference type="PANTHER" id="PTHR13232">
    <property type="entry name" value="NAD(P)H-HYDRATE EPIMERASE"/>
    <property type="match status" value="1"/>
</dbReference>
<comment type="caution">
    <text evidence="12">The sequence shown here is derived from an EMBL/GenBank/DDBJ whole genome shotgun (WGS) entry which is preliminary data.</text>
</comment>
<organism evidence="12 13">
    <name type="scientific">Cyclotella atomus</name>
    <dbReference type="NCBI Taxonomy" id="382360"/>
    <lineage>
        <taxon>Eukaryota</taxon>
        <taxon>Sar</taxon>
        <taxon>Stramenopiles</taxon>
        <taxon>Ochrophyta</taxon>
        <taxon>Bacillariophyta</taxon>
        <taxon>Coscinodiscophyceae</taxon>
        <taxon>Thalassiosirophycidae</taxon>
        <taxon>Stephanodiscales</taxon>
        <taxon>Stephanodiscaceae</taxon>
        <taxon>Cyclotella</taxon>
    </lineage>
</organism>
<dbReference type="EC" id="5.1.99.6" evidence="3 10"/>
<comment type="function">
    <text evidence="10">Catalyzes the epimerization of the S- and R-forms of NAD(P)HX, a damaged form of NAD(P)H that is a result of enzymatic or heat-dependent hydration. This is a prerequisite for the S-specific NAD(P)H-hydrate dehydratase to allow the repair of both epimers of NAD(P)HX.</text>
</comment>
<keyword evidence="5 10" id="KW-0547">Nucleotide-binding</keyword>
<dbReference type="InterPro" id="IPR032976">
    <property type="entry name" value="YJEFN_prot_NAXE-like"/>
</dbReference>
<feature type="binding site" evidence="10">
    <location>
        <position position="237"/>
    </location>
    <ligand>
        <name>(6S)-NADPHX</name>
        <dbReference type="ChEBI" id="CHEBI:64076"/>
    </ligand>
</feature>
<evidence type="ECO:0000256" key="9">
    <source>
        <dbReference type="ARBA" id="ARBA00023235"/>
    </source>
</evidence>
<evidence type="ECO:0000313" key="13">
    <source>
        <dbReference type="Proteomes" id="UP001530400"/>
    </source>
</evidence>
<dbReference type="Gene3D" id="3.40.50.10260">
    <property type="entry name" value="YjeF N-terminal domain"/>
    <property type="match status" value="1"/>
</dbReference>
<dbReference type="Pfam" id="PF03853">
    <property type="entry name" value="YjeF_N"/>
    <property type="match status" value="1"/>
</dbReference>
<feature type="domain" description="YjeF N-terminal" evidence="11">
    <location>
        <begin position="84"/>
        <end position="295"/>
    </location>
</feature>
<feature type="binding site" evidence="10">
    <location>
        <position position="198"/>
    </location>
    <ligand>
        <name>K(+)</name>
        <dbReference type="ChEBI" id="CHEBI:29103"/>
    </ligand>
</feature>
<evidence type="ECO:0000256" key="6">
    <source>
        <dbReference type="ARBA" id="ARBA00022857"/>
    </source>
</evidence>
<reference evidence="12 13" key="1">
    <citation type="submission" date="2024-10" db="EMBL/GenBank/DDBJ databases">
        <title>Updated reference genomes for cyclostephanoid diatoms.</title>
        <authorList>
            <person name="Roberts W.R."/>
            <person name="Alverson A.J."/>
        </authorList>
    </citation>
    <scope>NUCLEOTIDE SEQUENCE [LARGE SCALE GENOMIC DNA]</scope>
    <source>
        <strain evidence="12 13">AJA010-31</strain>
    </source>
</reference>
<keyword evidence="13" id="KW-1185">Reference proteome</keyword>
<comment type="catalytic activity">
    <reaction evidence="2 10">
        <text>(6R)-NADPHX = (6S)-NADPHX</text>
        <dbReference type="Rhea" id="RHEA:32227"/>
        <dbReference type="ChEBI" id="CHEBI:64076"/>
        <dbReference type="ChEBI" id="CHEBI:64077"/>
        <dbReference type="EC" id="5.1.99.6"/>
    </reaction>
</comment>
<feature type="binding site" evidence="10">
    <location>
        <position position="138"/>
    </location>
    <ligand>
        <name>K(+)</name>
        <dbReference type="ChEBI" id="CHEBI:29103"/>
    </ligand>
</feature>
<feature type="binding site" evidence="10">
    <location>
        <position position="240"/>
    </location>
    <ligand>
        <name>K(+)</name>
        <dbReference type="ChEBI" id="CHEBI:29103"/>
    </ligand>
</feature>
<evidence type="ECO:0000256" key="7">
    <source>
        <dbReference type="ARBA" id="ARBA00022958"/>
    </source>
</evidence>
<dbReference type="SUPFAM" id="SSF64153">
    <property type="entry name" value="YjeF N-terminal domain-like"/>
    <property type="match status" value="1"/>
</dbReference>
<protein>
    <recommendedName>
        <fullName evidence="3 10">NAD(P)H-hydrate epimerase</fullName>
        <ecNumber evidence="3 10">5.1.99.6</ecNumber>
    </recommendedName>
    <alternativeName>
        <fullName evidence="10">NAD(P)HX epimerase</fullName>
    </alternativeName>
</protein>
<comment type="similarity">
    <text evidence="10">Belongs to the NnrE/AIBP family.</text>
</comment>
<gene>
    <name evidence="12" type="ORF">ACHAWO_009505</name>
</gene>
<sequence>MVPVKRIILATCSFIPHAPKATSFIPQLTTISLIASTRRHFVASSLLASTTRGQVCSSITRTVSLSATDSTMAFETGYLNAKDAAALDAELMSTPGFSLEQLMELAGLAVAEAVYQVNSENNKESTNRVLVVCGPGNNGGDGLVAARHLVHFGLEADIVYPKPSSKQHFINLVKQCEDMNIPVMSEIPSDKKYDIIVDSIFGFSFDSTSTIREPFATAIKDMIRLQKDQNATMISVDVPSGWDVDGGDLTGENFSPEVLISLTAPKMSAKKFKGRHFVGGRFLPPAIAEKYGVKMPPYPGVQQMPPYPGLRHCMEVPSVDDVHDQEEEDWAVQYQAYLDEKDAMLNEDGEDVPSRQGNKSPQGEDWAVQYAEYCIEKEKEFFQYNQIKES</sequence>
<dbReference type="PANTHER" id="PTHR13232:SF10">
    <property type="entry name" value="NAD(P)H-HYDRATE EPIMERASE"/>
    <property type="match status" value="1"/>
</dbReference>
<evidence type="ECO:0000256" key="8">
    <source>
        <dbReference type="ARBA" id="ARBA00023027"/>
    </source>
</evidence>
<keyword evidence="9 10" id="KW-0413">Isomerase</keyword>
<evidence type="ECO:0000256" key="5">
    <source>
        <dbReference type="ARBA" id="ARBA00022741"/>
    </source>
</evidence>
<dbReference type="PROSITE" id="PS51385">
    <property type="entry name" value="YJEF_N"/>
    <property type="match status" value="1"/>
</dbReference>
<dbReference type="HAMAP" id="MF_01966">
    <property type="entry name" value="NADHX_epimerase"/>
    <property type="match status" value="1"/>
</dbReference>
<evidence type="ECO:0000256" key="2">
    <source>
        <dbReference type="ARBA" id="ARBA00000909"/>
    </source>
</evidence>
<comment type="cofactor">
    <cofactor evidence="10">
        <name>K(+)</name>
        <dbReference type="ChEBI" id="CHEBI:29103"/>
    </cofactor>
    <text evidence="10">Binds 1 potassium ion per subunit.</text>
</comment>
<evidence type="ECO:0000256" key="4">
    <source>
        <dbReference type="ARBA" id="ARBA00022723"/>
    </source>
</evidence>
<evidence type="ECO:0000256" key="1">
    <source>
        <dbReference type="ARBA" id="ARBA00000013"/>
    </source>
</evidence>
<evidence type="ECO:0000313" key="12">
    <source>
        <dbReference type="EMBL" id="KAL3770425.1"/>
    </source>
</evidence>
<evidence type="ECO:0000259" key="11">
    <source>
        <dbReference type="PROSITE" id="PS51385"/>
    </source>
</evidence>
<dbReference type="InterPro" id="IPR036652">
    <property type="entry name" value="YjeF_N_dom_sf"/>
</dbReference>
<dbReference type="NCBIfam" id="TIGR00197">
    <property type="entry name" value="yjeF_nterm"/>
    <property type="match status" value="1"/>
</dbReference>
<evidence type="ECO:0000256" key="3">
    <source>
        <dbReference type="ARBA" id="ARBA00012228"/>
    </source>
</evidence>
<accession>A0ABD3N2X3</accession>
<dbReference type="GO" id="GO:0000166">
    <property type="term" value="F:nucleotide binding"/>
    <property type="evidence" value="ECO:0007669"/>
    <property type="project" value="UniProtKB-KW"/>
</dbReference>
<evidence type="ECO:0000256" key="10">
    <source>
        <dbReference type="HAMAP-Rule" id="MF_03159"/>
    </source>
</evidence>
<dbReference type="AlphaFoldDB" id="A0ABD3N2X3"/>
<keyword evidence="4 10" id="KW-0479">Metal-binding</keyword>